<dbReference type="GO" id="GO:0016787">
    <property type="term" value="F:hydrolase activity"/>
    <property type="evidence" value="ECO:0007669"/>
    <property type="project" value="InterPro"/>
</dbReference>
<dbReference type="Gene3D" id="3.40.50.300">
    <property type="entry name" value="P-loop containing nucleotide triphosphate hydrolases"/>
    <property type="match status" value="2"/>
</dbReference>
<keyword evidence="3" id="KW-0378">Hydrolase</keyword>
<proteinExistence type="predicted"/>
<dbReference type="GO" id="GO:0004519">
    <property type="term" value="F:endonuclease activity"/>
    <property type="evidence" value="ECO:0007669"/>
    <property type="project" value="UniProtKB-KW"/>
</dbReference>
<dbReference type="Pfam" id="PF04851">
    <property type="entry name" value="ResIII"/>
    <property type="match status" value="1"/>
</dbReference>
<reference evidence="3 4" key="1">
    <citation type="journal article" date="2013" name="Genome Announc.">
        <title>Complete genome sequence of Simiduia agarivorans SA1(T), a marine bacterium able to degrade a variety of polysaccharides.</title>
        <authorList>
            <person name="Lin S.Y."/>
            <person name="Shieh W.Y."/>
            <person name="Chen J.S."/>
            <person name="Tang S.L."/>
        </authorList>
    </citation>
    <scope>NUCLEOTIDE SEQUENCE [LARGE SCALE GENOMIC DNA]</scope>
    <source>
        <strain evidence="4">DSM 21679 / JCM 13881 / BCRC 17597 / SA1</strain>
    </source>
</reference>
<organism evidence="3 4">
    <name type="scientific">Simiduia agarivorans (strain DSM 21679 / JCM 13881 / BCRC 17597 / SA1)</name>
    <dbReference type="NCBI Taxonomy" id="1117647"/>
    <lineage>
        <taxon>Bacteria</taxon>
        <taxon>Pseudomonadati</taxon>
        <taxon>Pseudomonadota</taxon>
        <taxon>Gammaproteobacteria</taxon>
        <taxon>Cellvibrionales</taxon>
        <taxon>Cellvibrionaceae</taxon>
        <taxon>Simiduia</taxon>
    </lineage>
</organism>
<dbReference type="AlphaFoldDB" id="K4KL92"/>
<dbReference type="InterPro" id="IPR027417">
    <property type="entry name" value="P-loop_NTPase"/>
</dbReference>
<accession>K4KL92</accession>
<dbReference type="GO" id="GO:0005524">
    <property type="term" value="F:ATP binding"/>
    <property type="evidence" value="ECO:0007669"/>
    <property type="project" value="InterPro"/>
</dbReference>
<keyword evidence="1" id="KW-0472">Membrane</keyword>
<dbReference type="InterPro" id="IPR014001">
    <property type="entry name" value="Helicase_ATP-bd"/>
</dbReference>
<dbReference type="SMART" id="SM00487">
    <property type="entry name" value="DEXDc"/>
    <property type="match status" value="1"/>
</dbReference>
<keyword evidence="4" id="KW-1185">Reference proteome</keyword>
<feature type="domain" description="Helicase ATP-binding" evidence="2">
    <location>
        <begin position="25"/>
        <end position="184"/>
    </location>
</feature>
<gene>
    <name evidence="3" type="ordered locus">M5M_08170</name>
</gene>
<dbReference type="KEGG" id="saga:M5M_08170"/>
<dbReference type="CDD" id="cd18785">
    <property type="entry name" value="SF2_C"/>
    <property type="match status" value="1"/>
</dbReference>
<feature type="transmembrane region" description="Helical" evidence="1">
    <location>
        <begin position="714"/>
        <end position="738"/>
    </location>
</feature>
<dbReference type="SUPFAM" id="SSF52540">
    <property type="entry name" value="P-loop containing nucleoside triphosphate hydrolases"/>
    <property type="match status" value="2"/>
</dbReference>
<dbReference type="Proteomes" id="UP000000466">
    <property type="component" value="Chromosome"/>
</dbReference>
<keyword evidence="3" id="KW-0540">Nuclease</keyword>
<dbReference type="RefSeq" id="WP_015046988.1">
    <property type="nucleotide sequence ID" value="NC_018868.3"/>
</dbReference>
<feature type="transmembrane region" description="Helical" evidence="1">
    <location>
        <begin position="681"/>
        <end position="702"/>
    </location>
</feature>
<evidence type="ECO:0000313" key="3">
    <source>
        <dbReference type="EMBL" id="AFU98823.1"/>
    </source>
</evidence>
<dbReference type="InterPro" id="IPR006935">
    <property type="entry name" value="Helicase/UvrB_N"/>
</dbReference>
<dbReference type="PANTHER" id="PTHR47396">
    <property type="entry name" value="TYPE I RESTRICTION ENZYME ECOKI R PROTEIN"/>
    <property type="match status" value="1"/>
</dbReference>
<name>K4KL92_SIMAS</name>
<evidence type="ECO:0000256" key="1">
    <source>
        <dbReference type="SAM" id="Phobius"/>
    </source>
</evidence>
<keyword evidence="3" id="KW-0255">Endonuclease</keyword>
<dbReference type="OrthoDB" id="9758243at2"/>
<evidence type="ECO:0000313" key="4">
    <source>
        <dbReference type="Proteomes" id="UP000000466"/>
    </source>
</evidence>
<dbReference type="PANTHER" id="PTHR47396:SF1">
    <property type="entry name" value="ATP-DEPENDENT HELICASE IRC3-RELATED"/>
    <property type="match status" value="1"/>
</dbReference>
<dbReference type="eggNOG" id="COG1061">
    <property type="taxonomic scope" value="Bacteria"/>
</dbReference>
<keyword evidence="1" id="KW-0812">Transmembrane</keyword>
<dbReference type="HOGENOM" id="CLU_012831_0_0_6"/>
<dbReference type="STRING" id="1117647.M5M_08170"/>
<dbReference type="GO" id="GO:0003677">
    <property type="term" value="F:DNA binding"/>
    <property type="evidence" value="ECO:0007669"/>
    <property type="project" value="InterPro"/>
</dbReference>
<keyword evidence="1" id="KW-1133">Transmembrane helix</keyword>
<dbReference type="InterPro" id="IPR050742">
    <property type="entry name" value="Helicase_Restrict-Modif_Enz"/>
</dbReference>
<sequence length="900" mass="100838">MECFSAAVKFKYPWRNYQQRLLDELQSHMEDDHLHVVAPPGSGKTVLGLEVMRRLNQPALICAPSRALRDQWVDRFCSLFLHADSPPDWISDDIRTPGRVTVVTYQALHSAMASGDEQVIIGALNAAGVKVFVLDEAHHLKNAWWQALMQVKSALKPRVVGLTATPPYDVSSTEWQRYVQLNGDIDSEIAVPELVRAGDLAPHQDYIYLSEPTEREAELLNKADEQRRKLADKLLVDQEIMRWIGAQPCMAEPAQSLDWIYENLSTYIAAQCFWRAAGHELHPMVADILAVENFTLPVFAPAHLAQVLKWLLAEKSAVWAELQERIIHQLQRAGLFHRGRVDIEDSERRQKLLLNSAGKLRAIVDIARAEWADLQQGLRQVILADHIRLEYMGKGDHAVQLNKLGVIPVFEALRTQPGLQALGCRLAVLTGQEVIIPNALGESLQAMVQAETGTRLVMEVLACDDRYSRLLLRGQDQKRIVTWLTRLLCAGDIHILVGTAALLGEGWDAPAINSLIIASAVGSYVQSNQMRGRAIRVDPMQPDKVANIWHLACVRTGKREQGNEDLLMLERRFLSFVGVSHGDGGVGILAPADDNGRGSQASICSGFQRLNMPGAYANLDALQAQNRHTLARAQDRARVALKWQRASEQGAELRKGIRVPFGGQKPLQDLKFLTLSRTLQYLLALVLFFSSLYFSLVPYVIARMGHRIQDFQTLIKVTAVGLGIALFFSAIGFGRYAWLWLRYRDIGKDLHKVGTALLCAMHERGLMHAPMGRYSLSQSTDKNGTVTLMIAGGSVSERRMFTESLMQVVAPVANPRYLITRTSVLGQILTQRDYHAVPDLLGARKQDAESLYRYWQEKVGKCDLVYTRNLEGRKVLHKARLNNLAVELDAAIEKMERWGF</sequence>
<protein>
    <submittedName>
        <fullName evidence="3">Restriction endonuclease, type I, R subunit/Type III, Res subunit</fullName>
    </submittedName>
</protein>
<dbReference type="EMBL" id="CP003746">
    <property type="protein sequence ID" value="AFU98823.1"/>
    <property type="molecule type" value="Genomic_DNA"/>
</dbReference>
<dbReference type="PROSITE" id="PS51192">
    <property type="entry name" value="HELICASE_ATP_BIND_1"/>
    <property type="match status" value="1"/>
</dbReference>
<dbReference type="GO" id="GO:0005829">
    <property type="term" value="C:cytosol"/>
    <property type="evidence" value="ECO:0007669"/>
    <property type="project" value="TreeGrafter"/>
</dbReference>
<evidence type="ECO:0000259" key="2">
    <source>
        <dbReference type="PROSITE" id="PS51192"/>
    </source>
</evidence>